<dbReference type="SUPFAM" id="SSF81427">
    <property type="entry name" value="Mitochondrial cytochrome c oxidase subunit VIIc (aka VIIIa)"/>
    <property type="match status" value="1"/>
</dbReference>
<evidence type="ECO:0000256" key="6">
    <source>
        <dbReference type="ARBA" id="ARBA00023136"/>
    </source>
</evidence>
<dbReference type="Pfam" id="PF02935">
    <property type="entry name" value="COX7C"/>
    <property type="match status" value="1"/>
</dbReference>
<keyword evidence="4 7" id="KW-0999">Mitochondrion inner membrane</keyword>
<evidence type="ECO:0000256" key="4">
    <source>
        <dbReference type="ARBA" id="ARBA00022792"/>
    </source>
</evidence>
<evidence type="ECO:0000256" key="5">
    <source>
        <dbReference type="ARBA" id="ARBA00023128"/>
    </source>
</evidence>
<dbReference type="OrthoDB" id="9974841at2759"/>
<comment type="subunit">
    <text evidence="7">Component of the cytochrome c oxidase (complex IV, CIV), a multisubunit enzyme composed of a catalytic core of 3 subunits and several supernumerary subunits. The complex exists as a monomer or a dimer and forms supercomplexes (SCs) in the inner mitochondrial membrane with ubiquinol-cytochrome c oxidoreductase (cytochrome b-c1 complex, complex III, CIII).</text>
</comment>
<sequence length="72" mass="7907">MLARAPQSRVARMRVTAPVRFAHGHGEYHHLPFQFPGNKRASFALKLSAFLLTGFSIPFLAAAFQLKKAGAV</sequence>
<dbReference type="Gene3D" id="4.10.49.10">
    <property type="entry name" value="Cytochrome c oxidase subunit VIIc"/>
    <property type="match status" value="1"/>
</dbReference>
<accession>A0A0C9ZMB2</accession>
<keyword evidence="6 7" id="KW-0472">Membrane</keyword>
<comment type="pathway">
    <text evidence="2 7">Energy metabolism; oxidative phosphorylation.</text>
</comment>
<reference evidence="8 9" key="1">
    <citation type="submission" date="2014-04" db="EMBL/GenBank/DDBJ databases">
        <authorList>
            <consortium name="DOE Joint Genome Institute"/>
            <person name="Kuo A."/>
            <person name="Kohler A."/>
            <person name="Costa M.D."/>
            <person name="Nagy L.G."/>
            <person name="Floudas D."/>
            <person name="Copeland A."/>
            <person name="Barry K.W."/>
            <person name="Cichocki N."/>
            <person name="Veneault-Fourrey C."/>
            <person name="LaButti K."/>
            <person name="Lindquist E.A."/>
            <person name="Lipzen A."/>
            <person name="Lundell T."/>
            <person name="Morin E."/>
            <person name="Murat C."/>
            <person name="Sun H."/>
            <person name="Tunlid A."/>
            <person name="Henrissat B."/>
            <person name="Grigoriev I.V."/>
            <person name="Hibbett D.S."/>
            <person name="Martin F."/>
            <person name="Nordberg H.P."/>
            <person name="Cantor M.N."/>
            <person name="Hua S.X."/>
        </authorList>
    </citation>
    <scope>NUCLEOTIDE SEQUENCE [LARGE SCALE GENOMIC DNA]</scope>
    <source>
        <strain evidence="8 9">441</strain>
    </source>
</reference>
<dbReference type="HOGENOM" id="CLU_169812_1_1_1"/>
<evidence type="ECO:0000313" key="8">
    <source>
        <dbReference type="EMBL" id="KIK30596.1"/>
    </source>
</evidence>
<organism evidence="8 9">
    <name type="scientific">Pisolithus microcarpus 441</name>
    <dbReference type="NCBI Taxonomy" id="765257"/>
    <lineage>
        <taxon>Eukaryota</taxon>
        <taxon>Fungi</taxon>
        <taxon>Dikarya</taxon>
        <taxon>Basidiomycota</taxon>
        <taxon>Agaricomycotina</taxon>
        <taxon>Agaricomycetes</taxon>
        <taxon>Agaricomycetidae</taxon>
        <taxon>Boletales</taxon>
        <taxon>Sclerodermatineae</taxon>
        <taxon>Pisolithaceae</taxon>
        <taxon>Pisolithus</taxon>
    </lineage>
</organism>
<keyword evidence="5 7" id="KW-0496">Mitochondrion</keyword>
<dbReference type="InterPro" id="IPR036636">
    <property type="entry name" value="COX7C/Cox8_sf"/>
</dbReference>
<dbReference type="GO" id="GO:0045277">
    <property type="term" value="C:respiratory chain complex IV"/>
    <property type="evidence" value="ECO:0007669"/>
    <property type="project" value="UniProtKB-UniRule"/>
</dbReference>
<keyword evidence="7" id="KW-0809">Transit peptide</keyword>
<dbReference type="STRING" id="765257.A0A0C9ZMB2"/>
<gene>
    <name evidence="8" type="ORF">PISMIDRAFT_670662</name>
</gene>
<dbReference type="UniPathway" id="UPA00705"/>
<feature type="transmembrane region" description="Helical" evidence="7">
    <location>
        <begin position="43"/>
        <end position="66"/>
    </location>
</feature>
<evidence type="ECO:0000313" key="9">
    <source>
        <dbReference type="Proteomes" id="UP000054018"/>
    </source>
</evidence>
<evidence type="ECO:0000256" key="2">
    <source>
        <dbReference type="ARBA" id="ARBA00004673"/>
    </source>
</evidence>
<evidence type="ECO:0000256" key="7">
    <source>
        <dbReference type="RuleBase" id="RU368123"/>
    </source>
</evidence>
<dbReference type="GO" id="GO:0006123">
    <property type="term" value="P:mitochondrial electron transport, cytochrome c to oxygen"/>
    <property type="evidence" value="ECO:0007669"/>
    <property type="project" value="UniProtKB-UniRule"/>
</dbReference>
<dbReference type="AlphaFoldDB" id="A0A0C9ZMB2"/>
<comment type="similarity">
    <text evidence="3 7">Belongs to the cytochrome c oxidase VIIc family.</text>
</comment>
<keyword evidence="7" id="KW-1133">Transmembrane helix</keyword>
<dbReference type="Proteomes" id="UP000054018">
    <property type="component" value="Unassembled WGS sequence"/>
</dbReference>
<comment type="subcellular location">
    <subcellularLocation>
        <location evidence="1 7">Mitochondrion inner membrane</location>
        <topology evidence="1 7">Single-pass membrane protein</topology>
    </subcellularLocation>
</comment>
<protein>
    <recommendedName>
        <fullName evidence="7">Cytochrome c oxidase subunit 8, mitochondrial</fullName>
    </recommendedName>
    <alternativeName>
        <fullName evidence="7">Cytochrome c oxidase polypeptide VIII</fullName>
    </alternativeName>
</protein>
<evidence type="ECO:0000256" key="1">
    <source>
        <dbReference type="ARBA" id="ARBA00004434"/>
    </source>
</evidence>
<keyword evidence="9" id="KW-1185">Reference proteome</keyword>
<dbReference type="GO" id="GO:0005743">
    <property type="term" value="C:mitochondrial inner membrane"/>
    <property type="evidence" value="ECO:0007669"/>
    <property type="project" value="UniProtKB-SubCell"/>
</dbReference>
<dbReference type="InterPro" id="IPR004202">
    <property type="entry name" value="COX7C/Cox8"/>
</dbReference>
<dbReference type="EMBL" id="KN833686">
    <property type="protein sequence ID" value="KIK30596.1"/>
    <property type="molecule type" value="Genomic_DNA"/>
</dbReference>
<keyword evidence="7" id="KW-0812">Transmembrane</keyword>
<proteinExistence type="inferred from homology"/>
<name>A0A0C9ZMB2_9AGAM</name>
<evidence type="ECO:0000256" key="3">
    <source>
        <dbReference type="ARBA" id="ARBA00010514"/>
    </source>
</evidence>
<reference evidence="9" key="2">
    <citation type="submission" date="2015-01" db="EMBL/GenBank/DDBJ databases">
        <title>Evolutionary Origins and Diversification of the Mycorrhizal Mutualists.</title>
        <authorList>
            <consortium name="DOE Joint Genome Institute"/>
            <consortium name="Mycorrhizal Genomics Consortium"/>
            <person name="Kohler A."/>
            <person name="Kuo A."/>
            <person name="Nagy L.G."/>
            <person name="Floudas D."/>
            <person name="Copeland A."/>
            <person name="Barry K.W."/>
            <person name="Cichocki N."/>
            <person name="Veneault-Fourrey C."/>
            <person name="LaButti K."/>
            <person name="Lindquist E.A."/>
            <person name="Lipzen A."/>
            <person name="Lundell T."/>
            <person name="Morin E."/>
            <person name="Murat C."/>
            <person name="Riley R."/>
            <person name="Ohm R."/>
            <person name="Sun H."/>
            <person name="Tunlid A."/>
            <person name="Henrissat B."/>
            <person name="Grigoriev I.V."/>
            <person name="Hibbett D.S."/>
            <person name="Martin F."/>
        </authorList>
    </citation>
    <scope>NUCLEOTIDE SEQUENCE [LARGE SCALE GENOMIC DNA]</scope>
    <source>
        <strain evidence="9">441</strain>
    </source>
</reference>
<comment type="function">
    <text evidence="7">Component of the cytochrome c oxidase, the last enzyme in the mitochondrial electron transport chain which drives oxidative phosphorylation. The respiratory chain contains 3 multisubunit complexes succinate dehydrogenase (complex II, CII), ubiquinol-cytochrome c oxidoreductase (cytochrome b-c1 complex, complex III, CIII) and cytochrome c oxidase (complex IV, CIV), that cooperate to transfer electrons derived from NADH and succinate to molecular oxygen, creating an electrochemical gradient over the inner membrane that drives transmembrane transport and the ATP synthase. Cytochrome c oxidase is the component of the respiratory chain that catalyzes the reduction of oxygen to water. Electrons originating from reduced cytochrome c in the intermembrane space (IMS) are transferred via the dinuclear copper A center (CU(A)) of subunit 2 and heme A of subunit 1 to the active site in subunit 1, a binuclear center (BNC) formed by heme A3 and copper B (CU(B)). The BNC reduces molecular oxygen to 2 water molecules using 4 electrons from cytochrome c in the IMS and 4 protons from the mitochondrial matrix.</text>
</comment>